<evidence type="ECO:0000256" key="1">
    <source>
        <dbReference type="ARBA" id="ARBA00004613"/>
    </source>
</evidence>
<reference evidence="9" key="2">
    <citation type="submission" date="2015-02" db="UniProtKB">
        <authorList>
            <consortium name="EnsemblMetazoa"/>
        </authorList>
    </citation>
    <scope>IDENTIFICATION</scope>
</reference>
<evidence type="ECO:0000256" key="2">
    <source>
        <dbReference type="ARBA" id="ARBA00022525"/>
    </source>
</evidence>
<feature type="binding site" evidence="4">
    <location>
        <position position="23"/>
    </location>
    <ligand>
        <name>Ca(2+)</name>
        <dbReference type="ChEBI" id="CHEBI:29108"/>
    </ligand>
</feature>
<evidence type="ECO:0000256" key="5">
    <source>
        <dbReference type="PIRSR" id="PIRSR601211-3"/>
    </source>
</evidence>
<dbReference type="InterPro" id="IPR036444">
    <property type="entry name" value="PLipase_A2_dom_sf"/>
</dbReference>
<dbReference type="GO" id="GO:0016042">
    <property type="term" value="P:lipid catabolic process"/>
    <property type="evidence" value="ECO:0007669"/>
    <property type="project" value="InterPro"/>
</dbReference>
<dbReference type="GO" id="GO:0005509">
    <property type="term" value="F:calcium ion binding"/>
    <property type="evidence" value="ECO:0007669"/>
    <property type="project" value="InterPro"/>
</dbReference>
<accession>T1IZR6</accession>
<name>T1IZR6_STRMM</name>
<feature type="binding site" evidence="4">
    <location>
        <position position="40"/>
    </location>
    <ligand>
        <name>Ca(2+)</name>
        <dbReference type="ChEBI" id="CHEBI:29108"/>
    </ligand>
</feature>
<keyword evidence="7" id="KW-0443">Lipid metabolism</keyword>
<dbReference type="STRING" id="126957.T1IZR6"/>
<dbReference type="GO" id="GO:0047498">
    <property type="term" value="F:calcium-dependent phospholipase A2 activity"/>
    <property type="evidence" value="ECO:0007669"/>
    <property type="project" value="TreeGrafter"/>
</dbReference>
<dbReference type="AlphaFoldDB" id="T1IZR6"/>
<dbReference type="PRINTS" id="PR00389">
    <property type="entry name" value="PHPHLIPASEA2"/>
</dbReference>
<dbReference type="SMART" id="SM00085">
    <property type="entry name" value="PA2c"/>
    <property type="match status" value="1"/>
</dbReference>
<evidence type="ECO:0000313" key="10">
    <source>
        <dbReference type="Proteomes" id="UP000014500"/>
    </source>
</evidence>
<sequence>MVSTLTKRNPLDYDNYGNWCGIGGKGEPVDGVDRCCRSHDRCYHNHDRYKDCQGIFFNIRSYIRSYKWSFSRNRKSITCGKYCILSEE</sequence>
<keyword evidence="4 7" id="KW-0106">Calcium</keyword>
<dbReference type="HOGENOM" id="CLU_2471915_0_0_1"/>
<dbReference type="InterPro" id="IPR016090">
    <property type="entry name" value="PLA2-like_dom"/>
</dbReference>
<dbReference type="Pfam" id="PF00068">
    <property type="entry name" value="Phospholip_A2_1"/>
    <property type="match status" value="1"/>
</dbReference>
<dbReference type="Proteomes" id="UP000014500">
    <property type="component" value="Unassembled WGS sequence"/>
</dbReference>
<dbReference type="GO" id="GO:0005576">
    <property type="term" value="C:extracellular region"/>
    <property type="evidence" value="ECO:0007669"/>
    <property type="project" value="UniProtKB-SubCell"/>
</dbReference>
<dbReference type="PROSITE" id="PS00118">
    <property type="entry name" value="PA2_HIS"/>
    <property type="match status" value="1"/>
</dbReference>
<evidence type="ECO:0000259" key="8">
    <source>
        <dbReference type="SMART" id="SM00085"/>
    </source>
</evidence>
<dbReference type="EMBL" id="JH431723">
    <property type="status" value="NOT_ANNOTATED_CDS"/>
    <property type="molecule type" value="Genomic_DNA"/>
</dbReference>
<dbReference type="InterPro" id="IPR033113">
    <property type="entry name" value="PLA2_histidine"/>
</dbReference>
<keyword evidence="3 5" id="KW-1015">Disulfide bond</keyword>
<evidence type="ECO:0000256" key="4">
    <source>
        <dbReference type="PIRSR" id="PIRSR601211-2"/>
    </source>
</evidence>
<dbReference type="GO" id="GO:0050482">
    <property type="term" value="P:arachidonate secretion"/>
    <property type="evidence" value="ECO:0007669"/>
    <property type="project" value="InterPro"/>
</dbReference>
<protein>
    <recommendedName>
        <fullName evidence="7">Phospholipase A2</fullName>
        <ecNumber evidence="7">3.1.1.4</ecNumber>
    </recommendedName>
</protein>
<dbReference type="SUPFAM" id="SSF48619">
    <property type="entry name" value="Phospholipase A2, PLA2"/>
    <property type="match status" value="1"/>
</dbReference>
<comment type="catalytic activity">
    <reaction evidence="7">
        <text>a 1,2-diacyl-sn-glycero-3-phosphocholine + H2O = a 1-acyl-sn-glycero-3-phosphocholine + a fatty acid + H(+)</text>
        <dbReference type="Rhea" id="RHEA:15801"/>
        <dbReference type="ChEBI" id="CHEBI:15377"/>
        <dbReference type="ChEBI" id="CHEBI:15378"/>
        <dbReference type="ChEBI" id="CHEBI:28868"/>
        <dbReference type="ChEBI" id="CHEBI:57643"/>
        <dbReference type="ChEBI" id="CHEBI:58168"/>
        <dbReference type="EC" id="3.1.1.4"/>
    </reaction>
</comment>
<feature type="binding site" evidence="4">
    <location>
        <position position="21"/>
    </location>
    <ligand>
        <name>Ca(2+)</name>
        <dbReference type="ChEBI" id="CHEBI:29108"/>
    </ligand>
</feature>
<dbReference type="GO" id="GO:0005543">
    <property type="term" value="F:phospholipid binding"/>
    <property type="evidence" value="ECO:0007669"/>
    <property type="project" value="TreeGrafter"/>
</dbReference>
<dbReference type="GO" id="GO:0006644">
    <property type="term" value="P:phospholipid metabolic process"/>
    <property type="evidence" value="ECO:0007669"/>
    <property type="project" value="InterPro"/>
</dbReference>
<reference evidence="10" key="1">
    <citation type="submission" date="2011-05" db="EMBL/GenBank/DDBJ databases">
        <authorList>
            <person name="Richards S.R."/>
            <person name="Qu J."/>
            <person name="Jiang H."/>
            <person name="Jhangiani S.N."/>
            <person name="Agravi P."/>
            <person name="Goodspeed R."/>
            <person name="Gross S."/>
            <person name="Mandapat C."/>
            <person name="Jackson L."/>
            <person name="Mathew T."/>
            <person name="Pu L."/>
            <person name="Thornton R."/>
            <person name="Saada N."/>
            <person name="Wilczek-Boney K.B."/>
            <person name="Lee S."/>
            <person name="Kovar C."/>
            <person name="Wu Y."/>
            <person name="Scherer S.E."/>
            <person name="Worley K.C."/>
            <person name="Muzny D.M."/>
            <person name="Gibbs R."/>
        </authorList>
    </citation>
    <scope>NUCLEOTIDE SEQUENCE</scope>
    <source>
        <strain evidence="10">Brora</strain>
    </source>
</reference>
<comment type="cofactor">
    <cofactor evidence="4">
        <name>Ca(2+)</name>
        <dbReference type="ChEBI" id="CHEBI:29108"/>
    </cofactor>
    <text evidence="4">Binds 1 Ca(2+) ion per subunit.</text>
</comment>
<keyword evidence="7" id="KW-0378">Hydrolase</keyword>
<dbReference type="InterPro" id="IPR001211">
    <property type="entry name" value="PLA2"/>
</dbReference>
<dbReference type="Gene3D" id="1.20.90.10">
    <property type="entry name" value="Phospholipase A2 domain"/>
    <property type="match status" value="1"/>
</dbReference>
<organism evidence="9 10">
    <name type="scientific">Strigamia maritima</name>
    <name type="common">European centipede</name>
    <name type="synonym">Geophilus maritimus</name>
    <dbReference type="NCBI Taxonomy" id="126957"/>
    <lineage>
        <taxon>Eukaryota</taxon>
        <taxon>Metazoa</taxon>
        <taxon>Ecdysozoa</taxon>
        <taxon>Arthropoda</taxon>
        <taxon>Myriapoda</taxon>
        <taxon>Chilopoda</taxon>
        <taxon>Pleurostigmophora</taxon>
        <taxon>Geophilomorpha</taxon>
        <taxon>Linotaeniidae</taxon>
        <taxon>Strigamia</taxon>
    </lineage>
</organism>
<evidence type="ECO:0000256" key="3">
    <source>
        <dbReference type="ARBA" id="ARBA00023157"/>
    </source>
</evidence>
<evidence type="ECO:0000256" key="6">
    <source>
        <dbReference type="RuleBase" id="RU003654"/>
    </source>
</evidence>
<keyword evidence="10" id="KW-1185">Reference proteome</keyword>
<dbReference type="PhylomeDB" id="T1IZR6"/>
<evidence type="ECO:0000313" key="9">
    <source>
        <dbReference type="EnsemblMetazoa" id="SMAR006751-PA"/>
    </source>
</evidence>
<dbReference type="EnsemblMetazoa" id="SMAR006751-RA">
    <property type="protein sequence ID" value="SMAR006751-PA"/>
    <property type="gene ID" value="SMAR006751"/>
</dbReference>
<dbReference type="eggNOG" id="KOG4087">
    <property type="taxonomic scope" value="Eukaryota"/>
</dbReference>
<dbReference type="EC" id="3.1.1.4" evidence="7"/>
<comment type="subcellular location">
    <subcellularLocation>
        <location evidence="1 7">Secreted</location>
    </subcellularLocation>
</comment>
<evidence type="ECO:0000256" key="7">
    <source>
        <dbReference type="RuleBase" id="RU361236"/>
    </source>
</evidence>
<dbReference type="PANTHER" id="PTHR11716">
    <property type="entry name" value="PHOSPHOLIPASE A2 FAMILY MEMBER"/>
    <property type="match status" value="1"/>
</dbReference>
<proteinExistence type="inferred from homology"/>
<keyword evidence="4" id="KW-0479">Metal-binding</keyword>
<feature type="domain" description="Phospholipase A2-like central" evidence="8">
    <location>
        <begin position="1"/>
        <end position="84"/>
    </location>
</feature>
<keyword evidence="2 7" id="KW-0964">Secreted</keyword>
<dbReference type="PANTHER" id="PTHR11716:SF51">
    <property type="entry name" value="PHOSPHOLIPASE A2"/>
    <property type="match status" value="1"/>
</dbReference>
<feature type="disulfide bond" evidence="5">
    <location>
        <begin position="20"/>
        <end position="36"/>
    </location>
</feature>
<comment type="similarity">
    <text evidence="6">Belongs to the phospholipase A2 family.</text>
</comment>